<dbReference type="Gene3D" id="3.40.50.300">
    <property type="entry name" value="P-loop containing nucleotide triphosphate hydrolases"/>
    <property type="match status" value="1"/>
</dbReference>
<dbReference type="InterPro" id="IPR051620">
    <property type="entry name" value="ORF904-like_C"/>
</dbReference>
<dbReference type="SMART" id="SM00885">
    <property type="entry name" value="D5_N"/>
    <property type="match status" value="1"/>
</dbReference>
<dbReference type="Pfam" id="PF08706">
    <property type="entry name" value="D5_N"/>
    <property type="match status" value="1"/>
</dbReference>
<comment type="caution">
    <text evidence="5">The sequence shown here is derived from an EMBL/GenBank/DDBJ whole genome shotgun (WGS) entry which is preliminary data.</text>
</comment>
<feature type="domain" description="SF3 helicase" evidence="4">
    <location>
        <begin position="174"/>
        <end position="333"/>
    </location>
</feature>
<dbReference type="GO" id="GO:0016787">
    <property type="term" value="F:hydrolase activity"/>
    <property type="evidence" value="ECO:0007669"/>
    <property type="project" value="UniProtKB-KW"/>
</dbReference>
<dbReference type="AlphaFoldDB" id="A0A0D6P5W8"/>
<gene>
    <name evidence="5" type="ORF">Asru_0081_05</name>
</gene>
<dbReference type="NCBIfam" id="TIGR01613">
    <property type="entry name" value="primase_Cterm"/>
    <property type="match status" value="1"/>
</dbReference>
<keyword evidence="2" id="KW-0378">Hydrolase</keyword>
<dbReference type="EMBL" id="BANB01000081">
    <property type="protein sequence ID" value="GAN76269.1"/>
    <property type="molecule type" value="Genomic_DNA"/>
</dbReference>
<dbReference type="InterPro" id="IPR006500">
    <property type="entry name" value="Helicase_put_C_phage/plasmid"/>
</dbReference>
<organism evidence="5 6">
    <name type="scientific">Acidisphaera rubrifaciens HS-AP3</name>
    <dbReference type="NCBI Taxonomy" id="1231350"/>
    <lineage>
        <taxon>Bacteria</taxon>
        <taxon>Pseudomonadati</taxon>
        <taxon>Pseudomonadota</taxon>
        <taxon>Alphaproteobacteria</taxon>
        <taxon>Acetobacterales</taxon>
        <taxon>Acetobacteraceae</taxon>
        <taxon>Acidisphaera</taxon>
    </lineage>
</organism>
<dbReference type="InterPro" id="IPR045455">
    <property type="entry name" value="NrS-1_pol-like_helicase"/>
</dbReference>
<dbReference type="InterPro" id="IPR014818">
    <property type="entry name" value="Phage/plasmid_primase_P4_C"/>
</dbReference>
<proteinExistence type="predicted"/>
<sequence length="452" mass="50337">MADAPFTVEEADIRSAEFSDDAIALQFSAAFDGQLLYVPAWSAWLRWDGCRWRPDDTLRVFDLIRRQCRIAAAAAVVAHPKNGDAMARSITSASTVSAVERLARSDVRHARRAEDFDADPWALNTPAGVVDLRTGKMRPHRRGDLFTKVTAVAPGGDCPRWLQFLREITQDDQEAIDYLQRFIGYTLTGSIEEHVFLFLFGPGANGKSVLVGTVAAALGDYATTAMQDVFTVGRSDQHPTHLASLRGARMVCVTETEEGRAWAESRIKSLTGGDRISARVMRGDPFEFNPVLKLWIAGNHRPTLNNPDPAMRRRLRLMPLTYVPAVPDTKLPEKLRDELPGILAWAIEGALMWQREGLGQPEVVRDATAEYFAAQDSLATWLGERCERKAGAEMSSRAAFEDWRKWCTSRGEEAGTEKRFAESLEHHAAKKRKKAGVMFLGVRLLPNESGVW</sequence>
<dbReference type="PANTHER" id="PTHR35372:SF2">
    <property type="entry name" value="SF3 HELICASE DOMAIN-CONTAINING PROTEIN"/>
    <property type="match status" value="1"/>
</dbReference>
<dbReference type="SUPFAM" id="SSF52540">
    <property type="entry name" value="P-loop containing nucleoside triphosphate hydrolases"/>
    <property type="match status" value="1"/>
</dbReference>
<evidence type="ECO:0000256" key="1">
    <source>
        <dbReference type="ARBA" id="ARBA00022741"/>
    </source>
</evidence>
<evidence type="ECO:0000256" key="2">
    <source>
        <dbReference type="ARBA" id="ARBA00022801"/>
    </source>
</evidence>
<protein>
    <recommendedName>
        <fullName evidence="4">SF3 helicase domain-containing protein</fullName>
    </recommendedName>
</protein>
<dbReference type="PANTHER" id="PTHR35372">
    <property type="entry name" value="ATP BINDING PROTEIN-RELATED"/>
    <property type="match status" value="1"/>
</dbReference>
<dbReference type="GO" id="GO:0005524">
    <property type="term" value="F:ATP binding"/>
    <property type="evidence" value="ECO:0007669"/>
    <property type="project" value="UniProtKB-KW"/>
</dbReference>
<evidence type="ECO:0000313" key="5">
    <source>
        <dbReference type="EMBL" id="GAN76269.1"/>
    </source>
</evidence>
<keyword evidence="3" id="KW-0067">ATP-binding</keyword>
<keyword evidence="1" id="KW-0547">Nucleotide-binding</keyword>
<evidence type="ECO:0000313" key="6">
    <source>
        <dbReference type="Proteomes" id="UP000032680"/>
    </source>
</evidence>
<dbReference type="Proteomes" id="UP000032680">
    <property type="component" value="Unassembled WGS sequence"/>
</dbReference>
<dbReference type="PROSITE" id="PS51206">
    <property type="entry name" value="SF3_HELICASE_1"/>
    <property type="match status" value="1"/>
</dbReference>
<evidence type="ECO:0000256" key="3">
    <source>
        <dbReference type="ARBA" id="ARBA00022840"/>
    </source>
</evidence>
<dbReference type="InterPro" id="IPR014015">
    <property type="entry name" value="Helicase_SF3_DNA-vir"/>
</dbReference>
<accession>A0A0D6P5W8</accession>
<dbReference type="Pfam" id="PF19263">
    <property type="entry name" value="DUF5906"/>
    <property type="match status" value="1"/>
</dbReference>
<evidence type="ECO:0000259" key="4">
    <source>
        <dbReference type="PROSITE" id="PS51206"/>
    </source>
</evidence>
<dbReference type="RefSeq" id="WP_052945110.1">
    <property type="nucleotide sequence ID" value="NZ_BANB01000081.1"/>
</dbReference>
<dbReference type="InterPro" id="IPR027417">
    <property type="entry name" value="P-loop_NTPase"/>
</dbReference>
<dbReference type="OrthoDB" id="9763644at2"/>
<keyword evidence="6" id="KW-1185">Reference proteome</keyword>
<name>A0A0D6P5W8_9PROT</name>
<reference evidence="5 6" key="1">
    <citation type="submission" date="2012-11" db="EMBL/GenBank/DDBJ databases">
        <title>Whole genome sequence of Acidisphaera rubrifaciens HS-AP3.</title>
        <authorList>
            <person name="Azuma Y."/>
            <person name="Higashiura N."/>
            <person name="Hirakawa H."/>
            <person name="Matsushita K."/>
        </authorList>
    </citation>
    <scope>NUCLEOTIDE SEQUENCE [LARGE SCALE GENOMIC DNA]</scope>
    <source>
        <strain evidence="5 6">HS-AP3</strain>
    </source>
</reference>